<dbReference type="Proteomes" id="UP000756346">
    <property type="component" value="Unassembled WGS sequence"/>
</dbReference>
<feature type="signal peptide" evidence="1">
    <location>
        <begin position="1"/>
        <end position="29"/>
    </location>
</feature>
<gene>
    <name evidence="2" type="ORF">B0I36DRAFT_432639</name>
</gene>
<evidence type="ECO:0000313" key="2">
    <source>
        <dbReference type="EMBL" id="KAH7027357.1"/>
    </source>
</evidence>
<proteinExistence type="predicted"/>
<dbReference type="AlphaFoldDB" id="A0A9P8Y3Q0"/>
<keyword evidence="3" id="KW-1185">Reference proteome</keyword>
<dbReference type="EMBL" id="JAGTJQ010000007">
    <property type="protein sequence ID" value="KAH7027357.1"/>
    <property type="molecule type" value="Genomic_DNA"/>
</dbReference>
<dbReference type="RefSeq" id="XP_046010156.1">
    <property type="nucleotide sequence ID" value="XM_046162638.1"/>
</dbReference>
<feature type="chain" id="PRO_5040268384" evidence="1">
    <location>
        <begin position="30"/>
        <end position="314"/>
    </location>
</feature>
<comment type="caution">
    <text evidence="2">The sequence shown here is derived from an EMBL/GenBank/DDBJ whole genome shotgun (WGS) entry which is preliminary data.</text>
</comment>
<keyword evidence="1" id="KW-0732">Signal</keyword>
<dbReference type="GeneID" id="70192184"/>
<sequence>MAPAQIRRIWTSLHATASVSLLAAGVALAQSSNNTTDLPDNVYPSWNANPNATAILPIAGFRLDTPYPGTALEASTANPESSWRIQINITEQQYSSYFDAPSTAITTYLIPPAGSGAGSLFDPETGAWDVDEDVASTWRVTVVSLDSDKLPAGAGNNADGSCAGIISDDCMRDMRATIVNDLFVLTGEGYPRGLTSVSSCPFGTASSGVLSLNANFSRTASSLWEGKTKTDKYDSAYNYFGSRPRVEVYIWGHSNTTAVGQPLRDDHVIFVCTRADQAVGGSSLPSAARARFDVGARGTWWAIGAALMAVVLSS</sequence>
<evidence type="ECO:0000313" key="3">
    <source>
        <dbReference type="Proteomes" id="UP000756346"/>
    </source>
</evidence>
<accession>A0A9P8Y3Q0</accession>
<protein>
    <submittedName>
        <fullName evidence="2">Uncharacterized protein</fullName>
    </submittedName>
</protein>
<dbReference type="OrthoDB" id="4526039at2759"/>
<name>A0A9P8Y3Q0_9PEZI</name>
<reference evidence="2" key="1">
    <citation type="journal article" date="2021" name="Nat. Commun.">
        <title>Genetic determinants of endophytism in the Arabidopsis root mycobiome.</title>
        <authorList>
            <person name="Mesny F."/>
            <person name="Miyauchi S."/>
            <person name="Thiergart T."/>
            <person name="Pickel B."/>
            <person name="Atanasova L."/>
            <person name="Karlsson M."/>
            <person name="Huettel B."/>
            <person name="Barry K.W."/>
            <person name="Haridas S."/>
            <person name="Chen C."/>
            <person name="Bauer D."/>
            <person name="Andreopoulos W."/>
            <person name="Pangilinan J."/>
            <person name="LaButti K."/>
            <person name="Riley R."/>
            <person name="Lipzen A."/>
            <person name="Clum A."/>
            <person name="Drula E."/>
            <person name="Henrissat B."/>
            <person name="Kohler A."/>
            <person name="Grigoriev I.V."/>
            <person name="Martin F.M."/>
            <person name="Hacquard S."/>
        </authorList>
    </citation>
    <scope>NUCLEOTIDE SEQUENCE</scope>
    <source>
        <strain evidence="2">MPI-CAGE-CH-0230</strain>
    </source>
</reference>
<evidence type="ECO:0000256" key="1">
    <source>
        <dbReference type="SAM" id="SignalP"/>
    </source>
</evidence>
<organism evidence="2 3">
    <name type="scientific">Microdochium trichocladiopsis</name>
    <dbReference type="NCBI Taxonomy" id="1682393"/>
    <lineage>
        <taxon>Eukaryota</taxon>
        <taxon>Fungi</taxon>
        <taxon>Dikarya</taxon>
        <taxon>Ascomycota</taxon>
        <taxon>Pezizomycotina</taxon>
        <taxon>Sordariomycetes</taxon>
        <taxon>Xylariomycetidae</taxon>
        <taxon>Xylariales</taxon>
        <taxon>Microdochiaceae</taxon>
        <taxon>Microdochium</taxon>
    </lineage>
</organism>